<protein>
    <recommendedName>
        <fullName evidence="4">Phospholipase A2 domain-containing protein</fullName>
    </recommendedName>
</protein>
<evidence type="ECO:0000313" key="3">
    <source>
        <dbReference type="Proteomes" id="UP001597307"/>
    </source>
</evidence>
<comment type="caution">
    <text evidence="2">The sequence shown here is derived from an EMBL/GenBank/DDBJ whole genome shotgun (WGS) entry which is preliminary data.</text>
</comment>
<dbReference type="SUPFAM" id="SSF48619">
    <property type="entry name" value="Phospholipase A2, PLA2"/>
    <property type="match status" value="1"/>
</dbReference>
<reference evidence="3" key="1">
    <citation type="journal article" date="2019" name="Int. J. Syst. Evol. Microbiol.">
        <title>The Global Catalogue of Microorganisms (GCM) 10K type strain sequencing project: providing services to taxonomists for standard genome sequencing and annotation.</title>
        <authorList>
            <consortium name="The Broad Institute Genomics Platform"/>
            <consortium name="The Broad Institute Genome Sequencing Center for Infectious Disease"/>
            <person name="Wu L."/>
            <person name="Ma J."/>
        </authorList>
    </citation>
    <scope>NUCLEOTIDE SEQUENCE [LARGE SCALE GENOMIC DNA]</scope>
    <source>
        <strain evidence="3">JCM 11496</strain>
    </source>
</reference>
<name>A0ABW4Q819_9MICC</name>
<feature type="region of interest" description="Disordered" evidence="1">
    <location>
        <begin position="51"/>
        <end position="72"/>
    </location>
</feature>
<dbReference type="Gene3D" id="1.20.90.10">
    <property type="entry name" value="Phospholipase A2 domain"/>
    <property type="match status" value="1"/>
</dbReference>
<feature type="compositionally biased region" description="Gly residues" evidence="1">
    <location>
        <begin position="59"/>
        <end position="71"/>
    </location>
</feature>
<dbReference type="Proteomes" id="UP001597307">
    <property type="component" value="Unassembled WGS sequence"/>
</dbReference>
<sequence length="221" mass="23229">MVSRLSSPKLGRSNLRNWAVLGLTALVLTGGSPAIAASPLMTSISATADNAGTLQSQGHGNGSGKGQGKGKGNVTQAFDRQVEEATQFMRTAPDDSTYFDTDAAHAANADPTILEMGTVINQLAASQQPVPEGQMSTRASLPIWGNWCGPGHGGGAAVDVLDSICRTHDRCYGSRGYFACSCDRAIVRDIRANASRMKTQERAVAAAVSTYFTYCLCNPLK</sequence>
<proteinExistence type="predicted"/>
<evidence type="ECO:0000256" key="1">
    <source>
        <dbReference type="SAM" id="MobiDB-lite"/>
    </source>
</evidence>
<dbReference type="InterPro" id="IPR036444">
    <property type="entry name" value="PLipase_A2_dom_sf"/>
</dbReference>
<accession>A0ABW4Q819</accession>
<evidence type="ECO:0000313" key="2">
    <source>
        <dbReference type="EMBL" id="MFD1846866.1"/>
    </source>
</evidence>
<organism evidence="2 3">
    <name type="scientific">Arthrobacter flavus</name>
    <dbReference type="NCBI Taxonomy" id="95172"/>
    <lineage>
        <taxon>Bacteria</taxon>
        <taxon>Bacillati</taxon>
        <taxon>Actinomycetota</taxon>
        <taxon>Actinomycetes</taxon>
        <taxon>Micrococcales</taxon>
        <taxon>Micrococcaceae</taxon>
        <taxon>Arthrobacter</taxon>
    </lineage>
</organism>
<evidence type="ECO:0008006" key="4">
    <source>
        <dbReference type="Google" id="ProtNLM"/>
    </source>
</evidence>
<dbReference type="EMBL" id="JBHUGA010000032">
    <property type="protein sequence ID" value="MFD1846866.1"/>
    <property type="molecule type" value="Genomic_DNA"/>
</dbReference>
<gene>
    <name evidence="2" type="ORF">ACFSFX_09675</name>
</gene>
<dbReference type="RefSeq" id="WP_343878487.1">
    <property type="nucleotide sequence ID" value="NZ_BAAAIJ010000019.1"/>
</dbReference>
<keyword evidence="3" id="KW-1185">Reference proteome</keyword>